<evidence type="ECO:0000256" key="3">
    <source>
        <dbReference type="ARBA" id="ARBA00022679"/>
    </source>
</evidence>
<dbReference type="InterPro" id="IPR011330">
    <property type="entry name" value="Glyco_hydro/deAcase_b/a-brl"/>
</dbReference>
<evidence type="ECO:0000259" key="5">
    <source>
        <dbReference type="PROSITE" id="PS51677"/>
    </source>
</evidence>
<keyword evidence="4" id="KW-0472">Membrane</keyword>
<dbReference type="Gene3D" id="3.90.550.10">
    <property type="entry name" value="Spore Coat Polysaccharide Biosynthesis Protein SpsA, Chain A"/>
    <property type="match status" value="1"/>
</dbReference>
<dbReference type="PROSITE" id="PS51677">
    <property type="entry name" value="NODB"/>
    <property type="match status" value="1"/>
</dbReference>
<evidence type="ECO:0000313" key="6">
    <source>
        <dbReference type="EMBL" id="MBI5168137.1"/>
    </source>
</evidence>
<dbReference type="CDD" id="cd06423">
    <property type="entry name" value="CESA_like"/>
    <property type="match status" value="1"/>
</dbReference>
<organism evidence="6 7">
    <name type="scientific">Eiseniibacteriota bacterium</name>
    <dbReference type="NCBI Taxonomy" id="2212470"/>
    <lineage>
        <taxon>Bacteria</taxon>
        <taxon>Candidatus Eiseniibacteriota</taxon>
    </lineage>
</organism>
<proteinExistence type="inferred from homology"/>
<dbReference type="EMBL" id="JACRIW010000012">
    <property type="protein sequence ID" value="MBI5168137.1"/>
    <property type="molecule type" value="Genomic_DNA"/>
</dbReference>
<sequence>MRFELNATQRVLQADLGRSTLMFRPPYNADAEPTSAEEVQPILDAARLGYFTVGEYLDPQDWRRRDADGRERTPADIAERVVELVHGGHGNAILLHDGGGDRRATLEAIRIFVPRLRAEGYAFTTISGLAGMPRERVMPPVSLRDRALLGGDRVAFDLLYWGGTFLRWAFLAGIALGALRVLTMTTLALVAWRRERRHSRAPVAHCTASVLIAAYNERPVIARTIDAVLASEPPPLEVIVVDDGSSDGTADEVEARFASHERVRVLRQANGGKASALNRAIAASRGDVLVCLDADTLFTPSTLSQLIGHFSDPRVGAVAGNVKVGNRVNLWTRWQALEYITSQNLDRRAYALLDGITVVPGAVGAWRCAAVLEAGGFQEDTLAEDMDLTWRVRRAGWRIANETRALGFTEAPDSLPMLYRQRFRWTFGTLQCLWKHRDAVGGHGWFGRLALPSLWLFQIAFPILSPIIDLQVLVTLVSVAQGWVTRALLTQDWQPLPQAVDSLATVGFLYLFFFLLELLGASIAIALDRERRRLLWWLFWQRFVYRQVMYAVVWRSLRRALDGHSAGWGKLERKNTAVADATE</sequence>
<dbReference type="GO" id="GO:0016810">
    <property type="term" value="F:hydrolase activity, acting on carbon-nitrogen (but not peptide) bonds"/>
    <property type="evidence" value="ECO:0007669"/>
    <property type="project" value="InterPro"/>
</dbReference>
<dbReference type="AlphaFoldDB" id="A0A933S8Y3"/>
<dbReference type="PANTHER" id="PTHR43630:SF1">
    <property type="entry name" value="POLY-BETA-1,6-N-ACETYL-D-GLUCOSAMINE SYNTHASE"/>
    <property type="match status" value="1"/>
</dbReference>
<dbReference type="InterPro" id="IPR029044">
    <property type="entry name" value="Nucleotide-diphossugar_trans"/>
</dbReference>
<dbReference type="PANTHER" id="PTHR43630">
    <property type="entry name" value="POLY-BETA-1,6-N-ACETYL-D-GLUCOSAMINE SYNTHASE"/>
    <property type="match status" value="1"/>
</dbReference>
<keyword evidence="2" id="KW-0328">Glycosyltransferase</keyword>
<feature type="domain" description="NodB homology" evidence="5">
    <location>
        <begin position="1"/>
        <end position="124"/>
    </location>
</feature>
<feature type="transmembrane region" description="Helical" evidence="4">
    <location>
        <begin position="454"/>
        <end position="483"/>
    </location>
</feature>
<evidence type="ECO:0000256" key="1">
    <source>
        <dbReference type="ARBA" id="ARBA00006739"/>
    </source>
</evidence>
<dbReference type="SUPFAM" id="SSF88713">
    <property type="entry name" value="Glycoside hydrolase/deacetylase"/>
    <property type="match status" value="1"/>
</dbReference>
<name>A0A933S8Y3_UNCEI</name>
<evidence type="ECO:0000256" key="4">
    <source>
        <dbReference type="SAM" id="Phobius"/>
    </source>
</evidence>
<evidence type="ECO:0000313" key="7">
    <source>
        <dbReference type="Proteomes" id="UP000696931"/>
    </source>
</evidence>
<feature type="transmembrane region" description="Helical" evidence="4">
    <location>
        <begin position="168"/>
        <end position="192"/>
    </location>
</feature>
<dbReference type="GO" id="GO:0016757">
    <property type="term" value="F:glycosyltransferase activity"/>
    <property type="evidence" value="ECO:0007669"/>
    <property type="project" value="UniProtKB-KW"/>
</dbReference>
<keyword evidence="4" id="KW-1133">Transmembrane helix</keyword>
<feature type="transmembrane region" description="Helical" evidence="4">
    <location>
        <begin position="503"/>
        <end position="527"/>
    </location>
</feature>
<comment type="caution">
    <text evidence="6">The sequence shown here is derived from an EMBL/GenBank/DDBJ whole genome shotgun (WGS) entry which is preliminary data.</text>
</comment>
<dbReference type="Proteomes" id="UP000696931">
    <property type="component" value="Unassembled WGS sequence"/>
</dbReference>
<keyword evidence="3" id="KW-0808">Transferase</keyword>
<gene>
    <name evidence="6" type="ORF">HZA61_01480</name>
</gene>
<evidence type="ECO:0000256" key="2">
    <source>
        <dbReference type="ARBA" id="ARBA00022676"/>
    </source>
</evidence>
<dbReference type="InterPro" id="IPR002509">
    <property type="entry name" value="NODB_dom"/>
</dbReference>
<dbReference type="GO" id="GO:0005975">
    <property type="term" value="P:carbohydrate metabolic process"/>
    <property type="evidence" value="ECO:0007669"/>
    <property type="project" value="InterPro"/>
</dbReference>
<protein>
    <submittedName>
        <fullName evidence="6">Glycosyltransferase</fullName>
    </submittedName>
</protein>
<keyword evidence="4" id="KW-0812">Transmembrane</keyword>
<dbReference type="Pfam" id="PF13641">
    <property type="entry name" value="Glyco_tranf_2_3"/>
    <property type="match status" value="1"/>
</dbReference>
<reference evidence="6" key="1">
    <citation type="submission" date="2020-07" db="EMBL/GenBank/DDBJ databases">
        <title>Huge and variable diversity of episymbiotic CPR bacteria and DPANN archaea in groundwater ecosystems.</title>
        <authorList>
            <person name="He C.Y."/>
            <person name="Keren R."/>
            <person name="Whittaker M."/>
            <person name="Farag I.F."/>
            <person name="Doudna J."/>
            <person name="Cate J.H.D."/>
            <person name="Banfield J.F."/>
        </authorList>
    </citation>
    <scope>NUCLEOTIDE SEQUENCE</scope>
    <source>
        <strain evidence="6">NC_groundwater_1813_Pr3_B-0.1um_71_17</strain>
    </source>
</reference>
<accession>A0A933S8Y3</accession>
<dbReference type="Gene3D" id="3.20.20.370">
    <property type="entry name" value="Glycoside hydrolase/deacetylase"/>
    <property type="match status" value="1"/>
</dbReference>
<dbReference type="SUPFAM" id="SSF53448">
    <property type="entry name" value="Nucleotide-diphospho-sugar transferases"/>
    <property type="match status" value="1"/>
</dbReference>
<comment type="similarity">
    <text evidence="1">Belongs to the glycosyltransferase 2 family.</text>
</comment>